<reference evidence="5" key="1">
    <citation type="submission" date="2019-10" db="EMBL/GenBank/DDBJ databases">
        <authorList>
            <consortium name="Genoscope - CEA"/>
            <person name="William W."/>
        </authorList>
    </citation>
    <scope>NUCLEOTIDE SEQUENCE [LARGE SCALE GENOMIC DNA]</scope>
    <source>
        <strain evidence="5">BBR_PRJEB10992</strain>
    </source>
</reference>
<protein>
    <recommendedName>
        <fullName evidence="4">Nitrogenase-stabilizing/protective protein NifW</fullName>
    </recommendedName>
</protein>
<dbReference type="Proteomes" id="UP000184550">
    <property type="component" value="Unassembled WGS sequence"/>
</dbReference>
<comment type="subunit">
    <text evidence="4">Homotrimer; associates with NifD.</text>
</comment>
<dbReference type="OrthoDB" id="9811868at2"/>
<evidence type="ECO:0000256" key="3">
    <source>
        <dbReference type="ARBA" id="ARBA00023231"/>
    </source>
</evidence>
<dbReference type="RefSeq" id="WP_083616372.1">
    <property type="nucleotide sequence ID" value="NZ_LR734823.1"/>
</dbReference>
<evidence type="ECO:0000313" key="5">
    <source>
        <dbReference type="EMBL" id="VXD15367.1"/>
    </source>
</evidence>
<dbReference type="EMBL" id="CZCU02000113">
    <property type="protein sequence ID" value="VXD15367.1"/>
    <property type="molecule type" value="Genomic_DNA"/>
</dbReference>
<evidence type="ECO:0000313" key="6">
    <source>
        <dbReference type="Proteomes" id="UP000184550"/>
    </source>
</evidence>
<dbReference type="Pfam" id="PF03206">
    <property type="entry name" value="NifW"/>
    <property type="match status" value="1"/>
</dbReference>
<accession>A0A7Z9BP14</accession>
<comment type="function">
    <text evidence="1 4">May protect the nitrogenase Fe-Mo protein from oxidative damage.</text>
</comment>
<dbReference type="NCBIfam" id="NF010702">
    <property type="entry name" value="PRK14102.1"/>
    <property type="match status" value="1"/>
</dbReference>
<keyword evidence="6" id="KW-1185">Reference proteome</keyword>
<sequence>MSKTLSDFEKLVNAEDYFQFFDLTYDPQVVNVNRLHILQKFSQLVKEIDASWAGENPEEKLGLYEIALQNAYTVFLTSNSLDQKLFKVFNQKQGNVVLLTEINSD</sequence>
<comment type="similarity">
    <text evidence="2 4">Belongs to the NifW family.</text>
</comment>
<comment type="caution">
    <text evidence="5">The sequence shown here is derived from an EMBL/GenBank/DDBJ whole genome shotgun (WGS) entry which is preliminary data.</text>
</comment>
<dbReference type="PIRSF" id="PIRSF005790">
    <property type="entry name" value="NifW"/>
    <property type="match status" value="1"/>
</dbReference>
<keyword evidence="3 4" id="KW-0535">Nitrogen fixation</keyword>
<gene>
    <name evidence="4 5" type="primary">nifW</name>
    <name evidence="5" type="ORF">PL8927_40016</name>
</gene>
<name>A0A7Z9BP14_9CYAN</name>
<dbReference type="GO" id="GO:0009399">
    <property type="term" value="P:nitrogen fixation"/>
    <property type="evidence" value="ECO:0007669"/>
    <property type="project" value="UniProtKB-UniRule"/>
</dbReference>
<dbReference type="AlphaFoldDB" id="A0A7Z9BP14"/>
<organism evidence="5 6">
    <name type="scientific">Planktothrix serta PCC 8927</name>
    <dbReference type="NCBI Taxonomy" id="671068"/>
    <lineage>
        <taxon>Bacteria</taxon>
        <taxon>Bacillati</taxon>
        <taxon>Cyanobacteriota</taxon>
        <taxon>Cyanophyceae</taxon>
        <taxon>Oscillatoriophycideae</taxon>
        <taxon>Oscillatoriales</taxon>
        <taxon>Microcoleaceae</taxon>
        <taxon>Planktothrix</taxon>
    </lineage>
</organism>
<evidence type="ECO:0000256" key="4">
    <source>
        <dbReference type="HAMAP-Rule" id="MF_00529"/>
    </source>
</evidence>
<evidence type="ECO:0000256" key="1">
    <source>
        <dbReference type="ARBA" id="ARBA00002247"/>
    </source>
</evidence>
<proteinExistence type="inferred from homology"/>
<evidence type="ECO:0000256" key="2">
    <source>
        <dbReference type="ARBA" id="ARBA00008351"/>
    </source>
</evidence>
<dbReference type="HAMAP" id="MF_00529">
    <property type="entry name" value="NifW"/>
    <property type="match status" value="1"/>
</dbReference>
<dbReference type="InterPro" id="IPR004893">
    <property type="entry name" value="NifW"/>
</dbReference>